<protein>
    <recommendedName>
        <fullName evidence="5">WD40 repeat domain-containing protein</fullName>
    </recommendedName>
</protein>
<dbReference type="AlphaFoldDB" id="A0A7Y9S0P0"/>
<evidence type="ECO:0000256" key="2">
    <source>
        <dbReference type="SAM" id="Phobius"/>
    </source>
</evidence>
<reference evidence="3 4" key="1">
    <citation type="submission" date="2020-07" db="EMBL/GenBank/DDBJ databases">
        <title>Sequencing the genomes of 1000 actinobacteria strains.</title>
        <authorList>
            <person name="Klenk H.-P."/>
        </authorList>
    </citation>
    <scope>NUCLEOTIDE SEQUENCE [LARGE SCALE GENOMIC DNA]</scope>
    <source>
        <strain evidence="3 4">DSM 23819</strain>
    </source>
</reference>
<name>A0A7Y9S0P0_9ACTN</name>
<feature type="compositionally biased region" description="Low complexity" evidence="1">
    <location>
        <begin position="79"/>
        <end position="100"/>
    </location>
</feature>
<comment type="caution">
    <text evidence="3">The sequence shown here is derived from an EMBL/GenBank/DDBJ whole genome shotgun (WGS) entry which is preliminary data.</text>
</comment>
<dbReference type="SUPFAM" id="SSF82171">
    <property type="entry name" value="DPP6 N-terminal domain-like"/>
    <property type="match status" value="1"/>
</dbReference>
<sequence length="437" mass="46467">MNNQDDDVTRSLARSLGTEFHHRADRITEGPISLDAVKTRAGTIRRRRAVTAGVAALAAVAIIAPLGMFAAGALDTADSEPPVATSSPSPSTTDGTSPTPTQAPARPDSPVVIDLDAPQGADPKLDYVDAQTLHRADGSTVELERAYEYVVRAGDEYVAAWPTQSEEGNQIDILDEKGEVVETSNSGSRPVSSADGTVAAWIDIDGVIQTRGNGVTTQMAELDHPAHIPFAISGSGDCRDTEDSQGCAVYFQPNGEGDIPGQVAFSNGEVASPAGELQSVLDVDKDGRLAGTFSSSYADPTVPLISAVFDVRTNTEVVRFDEMAFDMTSAGFSPDGNHVVGRRQSKDPALPSQLEVLDINTGETALEIDTEESLPDEINLLDTHWEDDSHLLVRVNHAGGDVPTYSLFRVGLDGTVESVLEQDYQNGTMTTPWIFVD</sequence>
<proteinExistence type="predicted"/>
<evidence type="ECO:0000313" key="3">
    <source>
        <dbReference type="EMBL" id="NYG60126.1"/>
    </source>
</evidence>
<gene>
    <name evidence="3" type="ORF">BJ980_003049</name>
</gene>
<keyword evidence="2" id="KW-0472">Membrane</keyword>
<dbReference type="Proteomes" id="UP000540656">
    <property type="component" value="Unassembled WGS sequence"/>
</dbReference>
<evidence type="ECO:0000256" key="1">
    <source>
        <dbReference type="SAM" id="MobiDB-lite"/>
    </source>
</evidence>
<evidence type="ECO:0008006" key="5">
    <source>
        <dbReference type="Google" id="ProtNLM"/>
    </source>
</evidence>
<feature type="region of interest" description="Disordered" evidence="1">
    <location>
        <begin position="77"/>
        <end position="120"/>
    </location>
</feature>
<dbReference type="RefSeq" id="WP_179503095.1">
    <property type="nucleotide sequence ID" value="NZ_JACCAA010000001.1"/>
</dbReference>
<dbReference type="EMBL" id="JACCAA010000001">
    <property type="protein sequence ID" value="NYG60126.1"/>
    <property type="molecule type" value="Genomic_DNA"/>
</dbReference>
<organism evidence="3 4">
    <name type="scientific">Nocardioides daedukensis</name>
    <dbReference type="NCBI Taxonomy" id="634462"/>
    <lineage>
        <taxon>Bacteria</taxon>
        <taxon>Bacillati</taxon>
        <taxon>Actinomycetota</taxon>
        <taxon>Actinomycetes</taxon>
        <taxon>Propionibacteriales</taxon>
        <taxon>Nocardioidaceae</taxon>
        <taxon>Nocardioides</taxon>
    </lineage>
</organism>
<keyword evidence="2" id="KW-0812">Transmembrane</keyword>
<evidence type="ECO:0000313" key="4">
    <source>
        <dbReference type="Proteomes" id="UP000540656"/>
    </source>
</evidence>
<feature type="transmembrane region" description="Helical" evidence="2">
    <location>
        <begin position="49"/>
        <end position="74"/>
    </location>
</feature>
<accession>A0A7Y9S0P0</accession>
<keyword evidence="2" id="KW-1133">Transmembrane helix</keyword>
<keyword evidence="4" id="KW-1185">Reference proteome</keyword>